<evidence type="ECO:0000313" key="6">
    <source>
        <dbReference type="EMBL" id="GAF27326.1"/>
    </source>
</evidence>
<dbReference type="PANTHER" id="PTHR46847:SF1">
    <property type="entry name" value="D-ALLOSE-BINDING PERIPLASMIC PROTEIN-RELATED"/>
    <property type="match status" value="1"/>
</dbReference>
<name>A0A0S6UIF3_NEOTH</name>
<evidence type="ECO:0000256" key="1">
    <source>
        <dbReference type="ARBA" id="ARBA00004196"/>
    </source>
</evidence>
<organism evidence="6">
    <name type="scientific">Moorella thermoacetica Y72</name>
    <dbReference type="NCBI Taxonomy" id="1325331"/>
    <lineage>
        <taxon>Bacteria</taxon>
        <taxon>Bacillati</taxon>
        <taxon>Bacillota</taxon>
        <taxon>Clostridia</taxon>
        <taxon>Neomoorellales</taxon>
        <taxon>Neomoorellaceae</taxon>
        <taxon>Neomoorella</taxon>
    </lineage>
</organism>
<evidence type="ECO:0000256" key="3">
    <source>
        <dbReference type="ARBA" id="ARBA00022729"/>
    </source>
</evidence>
<comment type="similarity">
    <text evidence="2">Belongs to the bacterial solute-binding protein 2 family.</text>
</comment>
<dbReference type="Gene3D" id="3.40.50.2300">
    <property type="match status" value="2"/>
</dbReference>
<evidence type="ECO:0000259" key="5">
    <source>
        <dbReference type="Pfam" id="PF13407"/>
    </source>
</evidence>
<dbReference type="GO" id="GO:0030246">
    <property type="term" value="F:carbohydrate binding"/>
    <property type="evidence" value="ECO:0007669"/>
    <property type="project" value="UniProtKB-ARBA"/>
</dbReference>
<reference evidence="6" key="1">
    <citation type="journal article" date="2014" name="Gene">
        <title>Genome-guided analysis of transformation efficiency and carbon dioxide assimilation by Moorella thermoacetica Y72.</title>
        <authorList>
            <person name="Tsukahara K."/>
            <person name="Kita A."/>
            <person name="Nakashimada Y."/>
            <person name="Hoshino T."/>
            <person name="Murakami K."/>
        </authorList>
    </citation>
    <scope>NUCLEOTIDE SEQUENCE [LARGE SCALE GENOMIC DNA]</scope>
    <source>
        <strain evidence="6">Y72</strain>
    </source>
</reference>
<proteinExistence type="inferred from homology"/>
<feature type="signal peptide" evidence="4">
    <location>
        <begin position="1"/>
        <end position="27"/>
    </location>
</feature>
<keyword evidence="6" id="KW-0813">Transport</keyword>
<evidence type="ECO:0000256" key="2">
    <source>
        <dbReference type="ARBA" id="ARBA00007639"/>
    </source>
</evidence>
<dbReference type="InterPro" id="IPR025997">
    <property type="entry name" value="SBP_2_dom"/>
</dbReference>
<protein>
    <submittedName>
        <fullName evidence="6">ABC-type sugar transport system, periplasmic component</fullName>
    </submittedName>
</protein>
<keyword evidence="6" id="KW-0762">Sugar transport</keyword>
<feature type="domain" description="Periplasmic binding protein" evidence="5">
    <location>
        <begin position="53"/>
        <end position="304"/>
    </location>
</feature>
<dbReference type="AlphaFoldDB" id="A0A0S6UIF3"/>
<dbReference type="EMBL" id="DF238840">
    <property type="protein sequence ID" value="GAF27326.1"/>
    <property type="molecule type" value="Genomic_DNA"/>
</dbReference>
<dbReference type="Pfam" id="PF13407">
    <property type="entry name" value="Peripla_BP_4"/>
    <property type="match status" value="1"/>
</dbReference>
<dbReference type="PROSITE" id="PS51257">
    <property type="entry name" value="PROKAR_LIPOPROTEIN"/>
    <property type="match status" value="1"/>
</dbReference>
<dbReference type="PANTHER" id="PTHR46847">
    <property type="entry name" value="D-ALLOSE-BINDING PERIPLASMIC PROTEIN-RELATED"/>
    <property type="match status" value="1"/>
</dbReference>
<dbReference type="GO" id="GO:0030313">
    <property type="term" value="C:cell envelope"/>
    <property type="evidence" value="ECO:0007669"/>
    <property type="project" value="UniProtKB-SubCell"/>
</dbReference>
<dbReference type="InterPro" id="IPR028082">
    <property type="entry name" value="Peripla_BP_I"/>
</dbReference>
<keyword evidence="3 4" id="KW-0732">Signal</keyword>
<dbReference type="SUPFAM" id="SSF53822">
    <property type="entry name" value="Periplasmic binding protein-like I"/>
    <property type="match status" value="1"/>
</dbReference>
<sequence>MKRHSFKKTILLLLMSLLVLLVITACGSKGTTSGTSGSGTATATQNQSKKIRIGVTMSSIDKFLSYVVDAMQSYAKEQGIELTVVDARNDASTQLSQVENFIAKKMDAIVINPVDTEATKPVVDAAKKAGIPLIGVNRRMDGLTCYVGSDSYQSGQLLMEYLAWKAGYKGNVAIIEGTLGSEPARLRTQAIKDVIAKHPDMKIVADDTADFLRDKGMDLMENWIQAGKQFDIVASNNDEMAIGAIKALEAAGKLSKVLVGGIDATPDALQYLKEGKLAVTVYQNARDQGKRAIEMAIKAARGEKIPEEVIVPYETVKPEDADKYLAKWQ</sequence>
<dbReference type="Proteomes" id="UP000063718">
    <property type="component" value="Unassembled WGS sequence"/>
</dbReference>
<dbReference type="CDD" id="cd06301">
    <property type="entry name" value="PBP1_rhizopine_binding-like"/>
    <property type="match status" value="1"/>
</dbReference>
<feature type="chain" id="PRO_5006630640" evidence="4">
    <location>
        <begin position="28"/>
        <end position="329"/>
    </location>
</feature>
<comment type="subcellular location">
    <subcellularLocation>
        <location evidence="1">Cell envelope</location>
    </subcellularLocation>
</comment>
<evidence type="ECO:0000256" key="4">
    <source>
        <dbReference type="SAM" id="SignalP"/>
    </source>
</evidence>
<gene>
    <name evidence="6" type="ORF">MTY_2667</name>
</gene>
<accession>A0A0S6UIF3</accession>
<dbReference type="RefSeq" id="WP_025775084.1">
    <property type="nucleotide sequence ID" value="NZ_DF238840.1"/>
</dbReference>